<reference evidence="3" key="1">
    <citation type="submission" date="2020-02" db="EMBL/GenBank/DDBJ databases">
        <authorList>
            <person name="Scholz U."/>
            <person name="Mascher M."/>
            <person name="Fiebig A."/>
        </authorList>
    </citation>
    <scope>NUCLEOTIDE SEQUENCE</scope>
</reference>
<protein>
    <submittedName>
        <fullName evidence="3">Uncharacterized protein</fullName>
    </submittedName>
</protein>
<feature type="region of interest" description="Disordered" evidence="1">
    <location>
        <begin position="1"/>
        <end position="29"/>
    </location>
</feature>
<evidence type="ECO:0000256" key="1">
    <source>
        <dbReference type="SAM" id="MobiDB-lite"/>
    </source>
</evidence>
<dbReference type="EMBL" id="LR743598">
    <property type="protein sequence ID" value="CAA2628353.1"/>
    <property type="molecule type" value="Genomic_DNA"/>
</dbReference>
<keyword evidence="4" id="KW-1185">Reference proteome</keyword>
<dbReference type="AlphaFoldDB" id="A0A7I8L3C3"/>
<accession>A0A7I8L3C3</accession>
<proteinExistence type="predicted"/>
<evidence type="ECO:0000313" key="2">
    <source>
        <dbReference type="EMBL" id="CAA2628353.1"/>
    </source>
</evidence>
<name>A0A7I8L3C3_SPIIN</name>
<evidence type="ECO:0000313" key="3">
    <source>
        <dbReference type="EMBL" id="CAA7404420.1"/>
    </source>
</evidence>
<gene>
    <name evidence="2" type="ORF">SI7747_11013996</name>
    <name evidence="3" type="ORF">SI8410_11015098</name>
</gene>
<dbReference type="EMBL" id="LR746274">
    <property type="protein sequence ID" value="CAA7404420.1"/>
    <property type="molecule type" value="Genomic_DNA"/>
</dbReference>
<evidence type="ECO:0000313" key="4">
    <source>
        <dbReference type="Proteomes" id="UP000663760"/>
    </source>
</evidence>
<sequence>MRELGPVADWGLKHELPETHPQFGEGRDV</sequence>
<dbReference type="Proteomes" id="UP000663760">
    <property type="component" value="Chromosome 11"/>
</dbReference>
<organism evidence="3 4">
    <name type="scientific">Spirodela intermedia</name>
    <name type="common">Intermediate duckweed</name>
    <dbReference type="NCBI Taxonomy" id="51605"/>
    <lineage>
        <taxon>Eukaryota</taxon>
        <taxon>Viridiplantae</taxon>
        <taxon>Streptophyta</taxon>
        <taxon>Embryophyta</taxon>
        <taxon>Tracheophyta</taxon>
        <taxon>Spermatophyta</taxon>
        <taxon>Magnoliopsida</taxon>
        <taxon>Liliopsida</taxon>
        <taxon>Araceae</taxon>
        <taxon>Lemnoideae</taxon>
        <taxon>Spirodela</taxon>
    </lineage>
</organism>